<dbReference type="Proteomes" id="UP000193648">
    <property type="component" value="Unassembled WGS sequence"/>
</dbReference>
<protein>
    <recommendedName>
        <fullName evidence="1">DUF6589 domain-containing protein</fullName>
    </recommendedName>
</protein>
<dbReference type="GeneID" id="33570579"/>
<organism evidence="2 3">
    <name type="scientific">Lobosporangium transversale</name>
    <dbReference type="NCBI Taxonomy" id="64571"/>
    <lineage>
        <taxon>Eukaryota</taxon>
        <taxon>Fungi</taxon>
        <taxon>Fungi incertae sedis</taxon>
        <taxon>Mucoromycota</taxon>
        <taxon>Mortierellomycotina</taxon>
        <taxon>Mortierellomycetes</taxon>
        <taxon>Mortierellales</taxon>
        <taxon>Mortierellaceae</taxon>
        <taxon>Lobosporangium</taxon>
    </lineage>
</organism>
<dbReference type="OrthoDB" id="2496395at2759"/>
<dbReference type="EMBL" id="MCFF01000015">
    <property type="protein sequence ID" value="ORZ18249.1"/>
    <property type="molecule type" value="Genomic_DNA"/>
</dbReference>
<feature type="domain" description="DUF6589" evidence="1">
    <location>
        <begin position="285"/>
        <end position="667"/>
    </location>
</feature>
<dbReference type="AlphaFoldDB" id="A0A1Y2GPN9"/>
<dbReference type="RefSeq" id="XP_021882044.1">
    <property type="nucleotide sequence ID" value="XM_022028736.1"/>
</dbReference>
<gene>
    <name evidence="2" type="ORF">BCR41DRAFT_395490</name>
</gene>
<evidence type="ECO:0000313" key="3">
    <source>
        <dbReference type="Proteomes" id="UP000193648"/>
    </source>
</evidence>
<evidence type="ECO:0000313" key="2">
    <source>
        <dbReference type="EMBL" id="ORZ18249.1"/>
    </source>
</evidence>
<sequence>MSHQNQMAHFQAYQPIYADSEGIVLGLLNTVFRQGQQGYISLVDFLLVLLTSENTEIKRRTGLLLLSRKIPTIVSLIFQKCKNKRGLLLRTEEYFHREIVGELDTLSKSKELQTSPTHTHLNIFDNFSLNLYSELMVQRSPMLSRLLHSVLDGKALAISTIGSIMTRYTNSRCNLYQKVMGTYLFSNGTSRKTMEALSHAELSVSYSTVMRILRQLTVNALADVRAVAANKSWYIVYDNLNFRRVKHDQRLDNRDNFVSGTTATLIQCDPTNGAFNQGSYERLCFKDLIINRDNDAHFQEVATYHLINVLKRHYEAFKSLQNDAPVKNLLPAKKSETFPLPSMDINESTTEGNKDVINTIINNTLQLPREWFNSERHIVVAGDQLTIKNIRSLLKYRRDHYTHYSRLEWVIPLIQLFHLQMVFAATILRTYYGSITTPGSLAHFAEKLRRKRISLEKLDFHAVNELIHQVFEAVAWRAWRVVMKSSRGESSAEYASRKANEIFEKFVCGTNSFLNDNNKVSFNGSLLFRDMMLYVELSHAIRSGDIGRIEEVIKWLTIMFQAGCTKNYAHELIHLQCGLQYAWPKETKNAIMSTWLVNTSGRPMGFIPADLYQEHNNLLIKVIHAAKGHNASMDFIANSISTNIEAFKRTSILMETEYKVARNRTYHKSVKFIDDVTSVLETLEDIKLFSKESKPTVEAKTKRCIDRFNDGVAVLSEGKRLEAIKQKNMSLDHNTENSLDPFSLEVDLTDVDTDEIDLLTDPAGNEVGDCPIFWEDTFAE</sequence>
<evidence type="ECO:0000259" key="1">
    <source>
        <dbReference type="Pfam" id="PF20231"/>
    </source>
</evidence>
<proteinExistence type="predicted"/>
<name>A0A1Y2GPN9_9FUNG</name>
<keyword evidence="3" id="KW-1185">Reference proteome</keyword>
<comment type="caution">
    <text evidence="2">The sequence shown here is derived from an EMBL/GenBank/DDBJ whole genome shotgun (WGS) entry which is preliminary data.</text>
</comment>
<dbReference type="Pfam" id="PF20231">
    <property type="entry name" value="DUF6589"/>
    <property type="match status" value="1"/>
</dbReference>
<reference evidence="2 3" key="1">
    <citation type="submission" date="2016-07" db="EMBL/GenBank/DDBJ databases">
        <title>Pervasive Adenine N6-methylation of Active Genes in Fungi.</title>
        <authorList>
            <consortium name="DOE Joint Genome Institute"/>
            <person name="Mondo S.J."/>
            <person name="Dannebaum R.O."/>
            <person name="Kuo R.C."/>
            <person name="Labutti K."/>
            <person name="Haridas S."/>
            <person name="Kuo A."/>
            <person name="Salamov A."/>
            <person name="Ahrendt S.R."/>
            <person name="Lipzen A."/>
            <person name="Sullivan W."/>
            <person name="Andreopoulos W.B."/>
            <person name="Clum A."/>
            <person name="Lindquist E."/>
            <person name="Daum C."/>
            <person name="Ramamoorthy G.K."/>
            <person name="Gryganskyi A."/>
            <person name="Culley D."/>
            <person name="Magnuson J.K."/>
            <person name="James T.Y."/>
            <person name="O'Malley M.A."/>
            <person name="Stajich J.E."/>
            <person name="Spatafora J.W."/>
            <person name="Visel A."/>
            <person name="Grigoriev I.V."/>
        </authorList>
    </citation>
    <scope>NUCLEOTIDE SEQUENCE [LARGE SCALE GENOMIC DNA]</scope>
    <source>
        <strain evidence="2 3">NRRL 3116</strain>
    </source>
</reference>
<accession>A0A1Y2GPN9</accession>
<dbReference type="InParanoid" id="A0A1Y2GPN9"/>
<dbReference type="InterPro" id="IPR046496">
    <property type="entry name" value="DUF6589"/>
</dbReference>